<organism evidence="7 8">
    <name type="scientific">Rasamsonia emersonii (strain ATCC 16479 / CBS 393.64 / IMI 116815)</name>
    <dbReference type="NCBI Taxonomy" id="1408163"/>
    <lineage>
        <taxon>Eukaryota</taxon>
        <taxon>Fungi</taxon>
        <taxon>Dikarya</taxon>
        <taxon>Ascomycota</taxon>
        <taxon>Pezizomycotina</taxon>
        <taxon>Eurotiomycetes</taxon>
        <taxon>Eurotiomycetidae</taxon>
        <taxon>Eurotiales</taxon>
        <taxon>Trichocomaceae</taxon>
        <taxon>Rasamsonia</taxon>
    </lineage>
</organism>
<feature type="domain" description="Methyltransferase type 12" evidence="6">
    <location>
        <begin position="109"/>
        <end position="211"/>
    </location>
</feature>
<evidence type="ECO:0000256" key="5">
    <source>
        <dbReference type="SAM" id="MobiDB-lite"/>
    </source>
</evidence>
<dbReference type="GO" id="GO:0016740">
    <property type="term" value="F:transferase activity"/>
    <property type="evidence" value="ECO:0007669"/>
    <property type="project" value="UniProtKB-KW"/>
</dbReference>
<comment type="caution">
    <text evidence="7">The sequence shown here is derived from an EMBL/GenBank/DDBJ whole genome shotgun (WGS) entry which is preliminary data.</text>
</comment>
<evidence type="ECO:0000259" key="6">
    <source>
        <dbReference type="Pfam" id="PF08242"/>
    </source>
</evidence>
<dbReference type="Gene3D" id="3.40.50.150">
    <property type="entry name" value="Vaccinia Virus protein VP39"/>
    <property type="match status" value="1"/>
</dbReference>
<comment type="similarity">
    <text evidence="4">Belongs to the class I-like SAM-binding methyltransferase superfamily.</text>
</comment>
<gene>
    <name evidence="7" type="ORF">T310_3688</name>
</gene>
<evidence type="ECO:0000256" key="2">
    <source>
        <dbReference type="ARBA" id="ARBA00022679"/>
    </source>
</evidence>
<accession>A0A0F4YXB3</accession>
<dbReference type="STRING" id="1408163.A0A0F4YXB3"/>
<dbReference type="InterPro" id="IPR013217">
    <property type="entry name" value="Methyltransf_12"/>
</dbReference>
<dbReference type="GeneID" id="25316037"/>
<feature type="region of interest" description="Disordered" evidence="5">
    <location>
        <begin position="1"/>
        <end position="20"/>
    </location>
</feature>
<dbReference type="OrthoDB" id="2094832at2759"/>
<dbReference type="RefSeq" id="XP_013328865.1">
    <property type="nucleotide sequence ID" value="XM_013473411.1"/>
</dbReference>
<reference evidence="7 8" key="1">
    <citation type="submission" date="2015-04" db="EMBL/GenBank/DDBJ databases">
        <authorList>
            <person name="Heijne W.H."/>
            <person name="Fedorova N.D."/>
            <person name="Nierman W.C."/>
            <person name="Vollebregt A.W."/>
            <person name="Zhao Z."/>
            <person name="Wu L."/>
            <person name="Kumar M."/>
            <person name="Stam H."/>
            <person name="van den Berg M.A."/>
            <person name="Pel H.J."/>
        </authorList>
    </citation>
    <scope>NUCLEOTIDE SEQUENCE [LARGE SCALE GENOMIC DNA]</scope>
    <source>
        <strain evidence="7 8">CBS 393.64</strain>
    </source>
</reference>
<sequence>MSDAKIQAQQAQKHEPSPILDENQNVVATPSFYRENLDEINDTARTLLEKYSGIAPERVIQHVKDVRDRAYAVFPYPCIGMFSFLDLDLPLSPCYNEIVDRVKKGDKFLDLGCCFGQEIRQLAHEGVPHSNIYGSDLSPDFINLGYELFLDRDKLRGVQFIPSDIFDDNAALFHQLGGQIDIVHASNFFHLFDRDTQVQVAKRVVTKLLRDRPGALIVGTQVGGKNPQHYTWEKQGKKLFIHDTATWKEMWEQVGRETGMRFKVEAFEREFLEQEGQQFQGMEDMFRLFFTVRRE</sequence>
<evidence type="ECO:0000313" key="8">
    <source>
        <dbReference type="Proteomes" id="UP000053958"/>
    </source>
</evidence>
<dbReference type="EMBL" id="LASV01000146">
    <property type="protein sequence ID" value="KKA22253.1"/>
    <property type="molecule type" value="Genomic_DNA"/>
</dbReference>
<keyword evidence="8" id="KW-1185">Reference proteome</keyword>
<dbReference type="PANTHER" id="PTHR35897:SF1">
    <property type="entry name" value="METHYLTRANSFERASE AUSD"/>
    <property type="match status" value="1"/>
</dbReference>
<dbReference type="PANTHER" id="PTHR35897">
    <property type="entry name" value="METHYLTRANSFERASE AUSD"/>
    <property type="match status" value="1"/>
</dbReference>
<dbReference type="InterPro" id="IPR029063">
    <property type="entry name" value="SAM-dependent_MTases_sf"/>
</dbReference>
<evidence type="ECO:0000256" key="1">
    <source>
        <dbReference type="ARBA" id="ARBA00005179"/>
    </source>
</evidence>
<protein>
    <recommendedName>
        <fullName evidence="6">Methyltransferase type 12 domain-containing protein</fullName>
    </recommendedName>
</protein>
<evidence type="ECO:0000256" key="3">
    <source>
        <dbReference type="ARBA" id="ARBA00022691"/>
    </source>
</evidence>
<evidence type="ECO:0000313" key="7">
    <source>
        <dbReference type="EMBL" id="KKA22253.1"/>
    </source>
</evidence>
<keyword evidence="2" id="KW-0808">Transferase</keyword>
<dbReference type="InterPro" id="IPR051654">
    <property type="entry name" value="Meroterpenoid_MTases"/>
</dbReference>
<dbReference type="Pfam" id="PF08242">
    <property type="entry name" value="Methyltransf_12"/>
    <property type="match status" value="1"/>
</dbReference>
<evidence type="ECO:0000256" key="4">
    <source>
        <dbReference type="ARBA" id="ARBA00038314"/>
    </source>
</evidence>
<keyword evidence="3" id="KW-0949">S-adenosyl-L-methionine</keyword>
<dbReference type="Proteomes" id="UP000053958">
    <property type="component" value="Unassembled WGS sequence"/>
</dbReference>
<dbReference type="AlphaFoldDB" id="A0A0F4YXB3"/>
<proteinExistence type="inferred from homology"/>
<dbReference type="SUPFAM" id="SSF53335">
    <property type="entry name" value="S-adenosyl-L-methionine-dependent methyltransferases"/>
    <property type="match status" value="1"/>
</dbReference>
<name>A0A0F4YXB3_RASE3</name>
<comment type="pathway">
    <text evidence="1">Secondary metabolite biosynthesis.</text>
</comment>